<dbReference type="RefSeq" id="WP_160376342.1">
    <property type="nucleotide sequence ID" value="NZ_WSTB01000013.1"/>
</dbReference>
<evidence type="ECO:0000313" key="1">
    <source>
        <dbReference type="EMBL" id="MWB96446.1"/>
    </source>
</evidence>
<reference evidence="1 2" key="1">
    <citation type="submission" date="2019-12" db="EMBL/GenBank/DDBJ databases">
        <authorList>
            <person name="Kim Y.S."/>
        </authorList>
    </citation>
    <scope>NUCLEOTIDE SEQUENCE [LARGE SCALE GENOMIC DNA]</scope>
    <source>
        <strain evidence="1 2">GA093</strain>
    </source>
</reference>
<name>A0A6I4NPQ9_9FLAO</name>
<proteinExistence type="predicted"/>
<accession>A0A6I4NPQ9</accession>
<evidence type="ECO:0000313" key="2">
    <source>
        <dbReference type="Proteomes" id="UP000471501"/>
    </source>
</evidence>
<dbReference type="EMBL" id="WSTB01000013">
    <property type="protein sequence ID" value="MWB96446.1"/>
    <property type="molecule type" value="Genomic_DNA"/>
</dbReference>
<protein>
    <submittedName>
        <fullName evidence="1">Uncharacterized protein</fullName>
    </submittedName>
</protein>
<comment type="caution">
    <text evidence="1">The sequence shown here is derived from an EMBL/GenBank/DDBJ whole genome shotgun (WGS) entry which is preliminary data.</text>
</comment>
<dbReference type="Proteomes" id="UP000471501">
    <property type="component" value="Unassembled WGS sequence"/>
</dbReference>
<gene>
    <name evidence="1" type="ORF">GON26_18945</name>
</gene>
<dbReference type="AlphaFoldDB" id="A0A6I4NPQ9"/>
<organism evidence="1 2">
    <name type="scientific">Flavobacterium hydrocarbonoxydans</name>
    <dbReference type="NCBI Taxonomy" id="2683249"/>
    <lineage>
        <taxon>Bacteria</taxon>
        <taxon>Pseudomonadati</taxon>
        <taxon>Bacteroidota</taxon>
        <taxon>Flavobacteriia</taxon>
        <taxon>Flavobacteriales</taxon>
        <taxon>Flavobacteriaceae</taxon>
        <taxon>Flavobacterium</taxon>
    </lineage>
</organism>
<sequence length="203" mass="23507">MKFSCLVLILFFVNASVYSQKNTIDEIEIEILKTKEPSSFSTQLLRGIKFDPAKYKYVMVKCKVKSLGTNRALISAFSLLDTVTKIRYRVGDYLGYGAIIGNPERNYFRKTKPDRKNYPYSLPSYNENETDQFDKFTFEGYSNFEIPVELGTKKNPDPTIVYFGQTAYENFKAELFFIIPLQLNISVFDLYYKDSKIGIAKLE</sequence>
<keyword evidence="2" id="KW-1185">Reference proteome</keyword>